<dbReference type="InterPro" id="IPR020573">
    <property type="entry name" value="UDP_GlcNAc_AcTrfase_non-rep"/>
</dbReference>
<dbReference type="NCBIfam" id="NF002060">
    <property type="entry name" value="PRK00892.1"/>
    <property type="match status" value="1"/>
</dbReference>
<dbReference type="Gene3D" id="1.20.5.170">
    <property type="match status" value="1"/>
</dbReference>
<evidence type="ECO:0000256" key="7">
    <source>
        <dbReference type="HAMAP-Rule" id="MF_00523"/>
    </source>
</evidence>
<dbReference type="PANTHER" id="PTHR43378">
    <property type="entry name" value="UDP-3-O-ACYLGLUCOSAMINE N-ACYLTRANSFERASE"/>
    <property type="match status" value="1"/>
</dbReference>
<dbReference type="InterPro" id="IPR018357">
    <property type="entry name" value="Hexapep_transf_CS"/>
</dbReference>
<name>A0A3N1NWN9_9GAMM</name>
<comment type="catalytic activity">
    <reaction evidence="7">
        <text>a UDP-3-O-[(3R)-3-hydroxyacyl]-alpha-D-glucosamine + a (3R)-hydroxyacyl-[ACP] = a UDP-2-N,3-O-bis[(3R)-3-hydroxyacyl]-alpha-D-glucosamine + holo-[ACP] + H(+)</text>
        <dbReference type="Rhea" id="RHEA:53836"/>
        <dbReference type="Rhea" id="RHEA-COMP:9685"/>
        <dbReference type="Rhea" id="RHEA-COMP:9945"/>
        <dbReference type="ChEBI" id="CHEBI:15378"/>
        <dbReference type="ChEBI" id="CHEBI:64479"/>
        <dbReference type="ChEBI" id="CHEBI:78827"/>
        <dbReference type="ChEBI" id="CHEBI:137740"/>
        <dbReference type="ChEBI" id="CHEBI:137748"/>
        <dbReference type="EC" id="2.3.1.191"/>
    </reaction>
</comment>
<evidence type="ECO:0000256" key="2">
    <source>
        <dbReference type="ARBA" id="ARBA00022556"/>
    </source>
</evidence>
<dbReference type="Gene3D" id="2.160.10.10">
    <property type="entry name" value="Hexapeptide repeat proteins"/>
    <property type="match status" value="1"/>
</dbReference>
<comment type="function">
    <text evidence="7">Catalyzes the N-acylation of UDP-3-O-acylglucosamine using 3-hydroxyacyl-ACP as the acyl donor. Is involved in the biosynthesis of lipid A, a phosphorylated glycolipid that anchors the lipopolysaccharide to the outer membrane of the cell.</text>
</comment>
<keyword evidence="6 7" id="KW-0012">Acyltransferase</keyword>
<dbReference type="SUPFAM" id="SSF51161">
    <property type="entry name" value="Trimeric LpxA-like enzymes"/>
    <property type="match status" value="1"/>
</dbReference>
<dbReference type="CDD" id="cd03352">
    <property type="entry name" value="LbH_LpxD"/>
    <property type="match status" value="1"/>
</dbReference>
<dbReference type="EMBL" id="RJUK01000001">
    <property type="protein sequence ID" value="ROQ20573.1"/>
    <property type="molecule type" value="Genomic_DNA"/>
</dbReference>
<evidence type="ECO:0000256" key="3">
    <source>
        <dbReference type="ARBA" id="ARBA00022679"/>
    </source>
</evidence>
<dbReference type="OrthoDB" id="9784739at2"/>
<dbReference type="Pfam" id="PF00132">
    <property type="entry name" value="Hexapep"/>
    <property type="match status" value="3"/>
</dbReference>
<evidence type="ECO:0000259" key="8">
    <source>
        <dbReference type="Pfam" id="PF04613"/>
    </source>
</evidence>
<feature type="domain" description="UDP-3-O-[3-hydroxymyristoyl] glucosamine N-acyltransferase non-repeat region" evidence="8">
    <location>
        <begin position="24"/>
        <end position="89"/>
    </location>
</feature>
<keyword evidence="10" id="KW-1185">Reference proteome</keyword>
<dbReference type="PANTHER" id="PTHR43378:SF2">
    <property type="entry name" value="UDP-3-O-ACYLGLUCOSAMINE N-ACYLTRANSFERASE 1, MITOCHONDRIAL-RELATED"/>
    <property type="match status" value="1"/>
</dbReference>
<dbReference type="Gene3D" id="3.40.1390.10">
    <property type="entry name" value="MurE/MurF, N-terminal domain"/>
    <property type="match status" value="1"/>
</dbReference>
<dbReference type="Pfam" id="PF04613">
    <property type="entry name" value="LpxD"/>
    <property type="match status" value="1"/>
</dbReference>
<keyword evidence="4 7" id="KW-0677">Repeat</keyword>
<comment type="pathway">
    <text evidence="7">Bacterial outer membrane biogenesis; LPS lipid A biosynthesis.</text>
</comment>
<gene>
    <name evidence="7" type="primary">lpxD</name>
    <name evidence="9" type="ORF">EDC38_1180</name>
</gene>
<dbReference type="UniPathway" id="UPA00973"/>
<sequence length="336" mass="34779">MSPTLTLAELAAWLDADFEGDGDCPLSGLGTLQSALPGQLSFIANPVYRKYLASTRASAVIMTPDLAAEYPGNKLLTANPYEAYARLTERFDDRPAVPTGCHPTAVIGDGCQLAEGVSIGPQATIGRQVVLAEGVEIGAGASIGDGCHIGAGTRIAARAVLYHDIRVGERCVIHSGAVIGADGFGFALTADGWLKIHQLGSVVIGSDVEIGAGTTVDRGALDDTRIADGVKIDNQVQIAHNVSIGRNTAIAGQAGIAGSTTVGENCTIAGGVGIVGHLTIADGVHVTAMSLVTHSLHKPGSYSSGTPLAPTREWRRNAVRFKQLNELATRLKKLDE</sequence>
<dbReference type="InterPro" id="IPR001451">
    <property type="entry name" value="Hexapep"/>
</dbReference>
<evidence type="ECO:0000313" key="10">
    <source>
        <dbReference type="Proteomes" id="UP000273643"/>
    </source>
</evidence>
<evidence type="ECO:0000256" key="1">
    <source>
        <dbReference type="ARBA" id="ARBA00022516"/>
    </source>
</evidence>
<evidence type="ECO:0000313" key="9">
    <source>
        <dbReference type="EMBL" id="ROQ20573.1"/>
    </source>
</evidence>
<proteinExistence type="inferred from homology"/>
<dbReference type="RefSeq" id="WP_123637700.1">
    <property type="nucleotide sequence ID" value="NZ_RJUK01000001.1"/>
</dbReference>
<dbReference type="NCBIfam" id="TIGR01853">
    <property type="entry name" value="lipid_A_lpxD"/>
    <property type="match status" value="1"/>
</dbReference>
<feature type="active site" description="Proton acceptor" evidence="7">
    <location>
        <position position="240"/>
    </location>
</feature>
<dbReference type="HAMAP" id="MF_00523">
    <property type="entry name" value="LpxD"/>
    <property type="match status" value="1"/>
</dbReference>
<reference evidence="9 10" key="1">
    <citation type="submission" date="2018-11" db="EMBL/GenBank/DDBJ databases">
        <title>Genomic Encyclopedia of Type Strains, Phase IV (KMG-IV): sequencing the most valuable type-strain genomes for metagenomic binning, comparative biology and taxonomic classification.</title>
        <authorList>
            <person name="Goeker M."/>
        </authorList>
    </citation>
    <scope>NUCLEOTIDE SEQUENCE [LARGE SCALE GENOMIC DNA]</scope>
    <source>
        <strain evidence="9 10">DSM 16974</strain>
    </source>
</reference>
<comment type="similarity">
    <text evidence="7">Belongs to the transferase hexapeptide repeat family. LpxD subfamily.</text>
</comment>
<evidence type="ECO:0000256" key="4">
    <source>
        <dbReference type="ARBA" id="ARBA00022737"/>
    </source>
</evidence>
<comment type="subunit">
    <text evidence="7">Homotrimer.</text>
</comment>
<keyword evidence="2 7" id="KW-0441">Lipid A biosynthesis</keyword>
<dbReference type="InterPro" id="IPR011004">
    <property type="entry name" value="Trimer_LpxA-like_sf"/>
</dbReference>
<dbReference type="Proteomes" id="UP000273643">
    <property type="component" value="Unassembled WGS sequence"/>
</dbReference>
<keyword evidence="5 7" id="KW-0443">Lipid metabolism</keyword>
<dbReference type="GO" id="GO:0103118">
    <property type="term" value="F:UDP-3-O-[(3R)-3-hydroxyacyl]-glucosamine N-acyltransferase activity"/>
    <property type="evidence" value="ECO:0007669"/>
    <property type="project" value="UniProtKB-EC"/>
</dbReference>
<evidence type="ECO:0000256" key="6">
    <source>
        <dbReference type="ARBA" id="ARBA00023315"/>
    </source>
</evidence>
<dbReference type="GO" id="GO:0009245">
    <property type="term" value="P:lipid A biosynthetic process"/>
    <property type="evidence" value="ECO:0007669"/>
    <property type="project" value="UniProtKB-UniRule"/>
</dbReference>
<evidence type="ECO:0000256" key="5">
    <source>
        <dbReference type="ARBA" id="ARBA00023098"/>
    </source>
</evidence>
<dbReference type="EC" id="2.3.1.191" evidence="7"/>
<organism evidence="9 10">
    <name type="scientific">Marinimicrobium koreense</name>
    <dbReference type="NCBI Taxonomy" id="306545"/>
    <lineage>
        <taxon>Bacteria</taxon>
        <taxon>Pseudomonadati</taxon>
        <taxon>Pseudomonadota</taxon>
        <taxon>Gammaproteobacteria</taxon>
        <taxon>Cellvibrionales</taxon>
        <taxon>Cellvibrionaceae</taxon>
        <taxon>Marinimicrobium</taxon>
    </lineage>
</organism>
<keyword evidence="1 7" id="KW-0444">Lipid biosynthesis</keyword>
<dbReference type="AlphaFoldDB" id="A0A3N1NWN9"/>
<dbReference type="GO" id="GO:0016020">
    <property type="term" value="C:membrane"/>
    <property type="evidence" value="ECO:0007669"/>
    <property type="project" value="GOC"/>
</dbReference>
<keyword evidence="3 7" id="KW-0808">Transferase</keyword>
<accession>A0A3N1NWN9</accession>
<protein>
    <recommendedName>
        <fullName evidence="7">UDP-3-O-acylglucosamine N-acyltransferase</fullName>
        <ecNumber evidence="7">2.3.1.191</ecNumber>
    </recommendedName>
</protein>
<dbReference type="InterPro" id="IPR007691">
    <property type="entry name" value="LpxD"/>
</dbReference>
<dbReference type="GO" id="GO:0016410">
    <property type="term" value="F:N-acyltransferase activity"/>
    <property type="evidence" value="ECO:0007669"/>
    <property type="project" value="InterPro"/>
</dbReference>
<comment type="caution">
    <text evidence="9">The sequence shown here is derived from an EMBL/GenBank/DDBJ whole genome shotgun (WGS) entry which is preliminary data.</text>
</comment>
<dbReference type="PROSITE" id="PS00101">
    <property type="entry name" value="HEXAPEP_TRANSFERASES"/>
    <property type="match status" value="1"/>
</dbReference>